<accession>A0A2G3E6N7</accession>
<feature type="coiled-coil region" evidence="1">
    <location>
        <begin position="402"/>
        <end position="429"/>
    </location>
</feature>
<evidence type="ECO:0000313" key="3">
    <source>
        <dbReference type="EMBL" id="PHU38949.1"/>
    </source>
</evidence>
<protein>
    <recommendedName>
        <fullName evidence="2">Reverse transcriptase domain-containing protein</fullName>
    </recommendedName>
</protein>
<dbReference type="SUPFAM" id="SSF56672">
    <property type="entry name" value="DNA/RNA polymerases"/>
    <property type="match status" value="1"/>
</dbReference>
<dbReference type="InterPro" id="IPR056471">
    <property type="entry name" value="HD-CE"/>
</dbReference>
<dbReference type="InterPro" id="IPR043502">
    <property type="entry name" value="DNA/RNA_pol_sf"/>
</dbReference>
<feature type="domain" description="Reverse transcriptase" evidence="2">
    <location>
        <begin position="65"/>
        <end position="353"/>
    </location>
</feature>
<dbReference type="AlphaFoldDB" id="A0A2G3E6N7"/>
<gene>
    <name evidence="3" type="ORF">CSX02_00440</name>
</gene>
<keyword evidence="1" id="KW-0175">Coiled coil</keyword>
<dbReference type="InterPro" id="IPR000477">
    <property type="entry name" value="RT_dom"/>
</dbReference>
<dbReference type="Pfam" id="PF00078">
    <property type="entry name" value="RVT_1"/>
    <property type="match status" value="1"/>
</dbReference>
<dbReference type="Pfam" id="PF24391">
    <property type="entry name" value="HD-CE"/>
    <property type="match status" value="1"/>
</dbReference>
<keyword evidence="4" id="KW-1185">Reference proteome</keyword>
<organism evidence="3 4">
    <name type="scientific">Agathobacter ruminis</name>
    <dbReference type="NCBI Taxonomy" id="1712665"/>
    <lineage>
        <taxon>Bacteria</taxon>
        <taxon>Bacillati</taxon>
        <taxon>Bacillota</taxon>
        <taxon>Clostridia</taxon>
        <taxon>Lachnospirales</taxon>
        <taxon>Lachnospiraceae</taxon>
        <taxon>Agathobacter</taxon>
    </lineage>
</organism>
<evidence type="ECO:0000313" key="4">
    <source>
        <dbReference type="Proteomes" id="UP000224563"/>
    </source>
</evidence>
<reference evidence="3 4" key="1">
    <citation type="submission" date="2017-10" db="EMBL/GenBank/DDBJ databases">
        <title>Resolving the taxonomy of Roseburia spp., Eubacterium rectale and Agathobacter spp. through phylogenomic analysis.</title>
        <authorList>
            <person name="Sheridan P.O."/>
            <person name="Walker A.W."/>
            <person name="Duncan S.H."/>
            <person name="Scott K.P."/>
            <person name="Toole P.W.O."/>
            <person name="Luis P."/>
            <person name="Flint H.J."/>
        </authorList>
    </citation>
    <scope>NUCLEOTIDE SEQUENCE [LARGE SCALE GENOMIC DNA]</scope>
    <source>
        <strain evidence="3 4">JK623</strain>
    </source>
</reference>
<proteinExistence type="predicted"/>
<dbReference type="SUPFAM" id="SSF109604">
    <property type="entry name" value="HD-domain/PDEase-like"/>
    <property type="match status" value="1"/>
</dbReference>
<evidence type="ECO:0000256" key="1">
    <source>
        <dbReference type="SAM" id="Coils"/>
    </source>
</evidence>
<evidence type="ECO:0000259" key="2">
    <source>
        <dbReference type="PROSITE" id="PS50878"/>
    </source>
</evidence>
<comment type="caution">
    <text evidence="3">The sequence shown here is derived from an EMBL/GenBank/DDBJ whole genome shotgun (WGS) entry which is preliminary data.</text>
</comment>
<name>A0A2G3E6N7_9FIRM</name>
<dbReference type="EMBL" id="PDYG01000001">
    <property type="protein sequence ID" value="PHU38949.1"/>
    <property type="molecule type" value="Genomic_DNA"/>
</dbReference>
<sequence length="1081" mass="127336">MKTMRSNNYRERLFDNRNIFLALYSAHSYIVNQELLTHEEKNEFESLRDIFNEDNINQWVKKVHERLLGLIDGDNYLHAKVFFKPKKYEDGKAVFRPLHHSSLLDQITAVAMLNLLIYDFDDEDKVGMSDLSRLIPHNFYGNRVAYDIEHLFTPWEIQYKKYNKIANDNYRKYHENLEYKWEVDLDLKNFFPSVNPSVLYRYIVNKLPVNLTPDNRKTILKILEKLIFVEIDELDEADLNRYRGEKNSFTCRFAQGIPQGLPQSYFFANLLMIGIERQYKKVFPNSKMFFYVDDSVIFTNEIKDEADLGKSIVKLNSNIKSWMSQGMNRKPEGLSDELYQYVKDRESSYGIVIHEPGEKSTASNIASSRPSEIYLNCIGRETSKTSFELNTSYSDEENMVLLHKTEKLKLAVEKELEDVKKQLKNAGEDEKIGLEAYKKKLIRYKKFFKYRNYELTIRANGIDDEIKSDFMETLKEVVNHKKLDLFFENFTEDIFSALLSLVFREMTNSGEDISELLSLVERLNYLLFDADNKNTSYLYQAFSKYFNVELEISIDDIKYLSLKKRVTNQMLFFQKKKDDFRRKYMEKELIEAKRKSILEAKMDDDFVIMVGLVDANSSAIRRMLLNAYISGILGFEISDEFLLHKRINRKISYAELRILEMLRSNRFKDKIFFDLLDSFLDEEFDCAVDYSIFQVIGYFRTYVSDVDRLDNLILIHKYTCDIWKNGSKHLYFYTLHNQEHAVDLVQNTVKLVRAIDYIDIKKNDYYILFIACYLHDISMVTFPFLDAIQDSSYESDEIYTNFINDVRKSLNGDNLSDKSVKKMLKDYYLKVDEFYENRVRSNHAKDSAKEIRSRKELSFIDAALREIVAEVSEAHGYNIADIYYKKSSAQSQNWSEKYTKILLRLADLLDMSNYRVSRLILNHNINNMGEVSRFHWLSHMVTKGYKLDVQYDLKKGIKENYLSKESIVETIQLIVNVDLPQFTKVGSPKCKEMNLVKTSGETIVLECGTECQGKIGCNFLCKWFATKNNYLFIELDALRNYLNSVPDNYFDTRIQVIVKTSDKSVLDAEQFSYLREFVDAR</sequence>
<dbReference type="Proteomes" id="UP000224563">
    <property type="component" value="Unassembled WGS sequence"/>
</dbReference>
<dbReference type="PROSITE" id="PS50878">
    <property type="entry name" value="RT_POL"/>
    <property type="match status" value="1"/>
</dbReference>
<reference evidence="3 4" key="2">
    <citation type="submission" date="2017-10" db="EMBL/GenBank/DDBJ databases">
        <authorList>
            <person name="Banno H."/>
            <person name="Chua N.-H."/>
        </authorList>
    </citation>
    <scope>NUCLEOTIDE SEQUENCE [LARGE SCALE GENOMIC DNA]</scope>
    <source>
        <strain evidence="3 4">JK623</strain>
    </source>
</reference>